<keyword evidence="10" id="KW-1185">Reference proteome</keyword>
<dbReference type="Pfam" id="PF00342">
    <property type="entry name" value="PGI"/>
    <property type="match status" value="1"/>
</dbReference>
<evidence type="ECO:0000256" key="8">
    <source>
        <dbReference type="RuleBase" id="RU000612"/>
    </source>
</evidence>
<dbReference type="InterPro" id="IPR001672">
    <property type="entry name" value="G6P_Isomerase"/>
</dbReference>
<dbReference type="PROSITE" id="PS51463">
    <property type="entry name" value="P_GLUCOSE_ISOMERASE_3"/>
    <property type="match status" value="1"/>
</dbReference>
<dbReference type="Gene3D" id="1.10.1390.10">
    <property type="match status" value="1"/>
</dbReference>
<dbReference type="EC" id="5.3.1.9" evidence="7"/>
<comment type="function">
    <text evidence="7">Catalyzes the reversible isomerization of glucose-6-phosphate to fructose-6-phosphate.</text>
</comment>
<dbReference type="PRINTS" id="PR00662">
    <property type="entry name" value="G6PISOMERASE"/>
</dbReference>
<evidence type="ECO:0000256" key="3">
    <source>
        <dbReference type="ARBA" id="ARBA00022432"/>
    </source>
</evidence>
<dbReference type="SUPFAM" id="SSF53697">
    <property type="entry name" value="SIS domain"/>
    <property type="match status" value="1"/>
</dbReference>
<dbReference type="GO" id="GO:0004347">
    <property type="term" value="F:glucose-6-phosphate isomerase activity"/>
    <property type="evidence" value="ECO:0007669"/>
    <property type="project" value="UniProtKB-EC"/>
</dbReference>
<feature type="active site" description="Proton donor" evidence="7">
    <location>
        <position position="330"/>
    </location>
</feature>
<comment type="pathway">
    <text evidence="7">Carbohydrate biosynthesis; gluconeogenesis.</text>
</comment>
<dbReference type="InterPro" id="IPR046348">
    <property type="entry name" value="SIS_dom_sf"/>
</dbReference>
<dbReference type="PANTHER" id="PTHR11469:SF1">
    <property type="entry name" value="GLUCOSE-6-PHOSPHATE ISOMERASE"/>
    <property type="match status" value="1"/>
</dbReference>
<dbReference type="RefSeq" id="WP_241445642.1">
    <property type="nucleotide sequence ID" value="NZ_JAKZHW010000001.1"/>
</dbReference>
<organism evidence="9 10">
    <name type="scientific">Sphingomonas telluris</name>
    <dbReference type="NCBI Taxonomy" id="2907998"/>
    <lineage>
        <taxon>Bacteria</taxon>
        <taxon>Pseudomonadati</taxon>
        <taxon>Pseudomonadota</taxon>
        <taxon>Alphaproteobacteria</taxon>
        <taxon>Sphingomonadales</taxon>
        <taxon>Sphingomonadaceae</taxon>
        <taxon>Sphingomonas</taxon>
    </lineage>
</organism>
<accession>A0ABS9VJ28</accession>
<gene>
    <name evidence="7 9" type="primary">pgi</name>
    <name evidence="9" type="ORF">LZ016_02550</name>
</gene>
<comment type="pathway">
    <text evidence="1 7 8">Carbohydrate degradation; glycolysis; D-glyceraldehyde 3-phosphate and glycerone phosphate from D-glucose: step 2/4.</text>
</comment>
<comment type="similarity">
    <text evidence="2 7 8">Belongs to the GPI family.</text>
</comment>
<dbReference type="CDD" id="cd05016">
    <property type="entry name" value="SIS_PGI_2"/>
    <property type="match status" value="1"/>
</dbReference>
<dbReference type="EMBL" id="JAKZHW010000001">
    <property type="protein sequence ID" value="MCH8614986.1"/>
    <property type="molecule type" value="Genomic_DNA"/>
</dbReference>
<evidence type="ECO:0000256" key="4">
    <source>
        <dbReference type="ARBA" id="ARBA00023152"/>
    </source>
</evidence>
<comment type="catalytic activity">
    <reaction evidence="6 7 8">
        <text>alpha-D-glucose 6-phosphate = beta-D-fructose 6-phosphate</text>
        <dbReference type="Rhea" id="RHEA:11816"/>
        <dbReference type="ChEBI" id="CHEBI:57634"/>
        <dbReference type="ChEBI" id="CHEBI:58225"/>
        <dbReference type="EC" id="5.3.1.9"/>
    </reaction>
</comment>
<protein>
    <recommendedName>
        <fullName evidence="7">Glucose-6-phosphate isomerase</fullName>
        <shortName evidence="7">GPI</shortName>
        <ecNumber evidence="7">5.3.1.9</ecNumber>
    </recommendedName>
    <alternativeName>
        <fullName evidence="7">Phosphoglucose isomerase</fullName>
        <shortName evidence="7">PGI</shortName>
    </alternativeName>
    <alternativeName>
        <fullName evidence="7">Phosphohexose isomerase</fullName>
        <shortName evidence="7">PHI</shortName>
    </alternativeName>
</protein>
<dbReference type="InterPro" id="IPR023096">
    <property type="entry name" value="G6P_Isomerase_C"/>
</dbReference>
<dbReference type="NCBIfam" id="NF001211">
    <property type="entry name" value="PRK00179.1"/>
    <property type="match status" value="1"/>
</dbReference>
<keyword evidence="3 7" id="KW-0312">Gluconeogenesis</keyword>
<comment type="subcellular location">
    <subcellularLocation>
        <location evidence="7">Cytoplasm</location>
    </subcellularLocation>
</comment>
<evidence type="ECO:0000256" key="2">
    <source>
        <dbReference type="ARBA" id="ARBA00006604"/>
    </source>
</evidence>
<dbReference type="InterPro" id="IPR018189">
    <property type="entry name" value="Phosphoglucose_isomerase_CS"/>
</dbReference>
<evidence type="ECO:0000256" key="5">
    <source>
        <dbReference type="ARBA" id="ARBA00023235"/>
    </source>
</evidence>
<sequence length="499" mass="53956">MTGKAWDAIDAYDVKPLATLFERDDNRIASFSEEVAGIYFDWSKTHLSADLLAAFTSIAEAQGFAALRDSFFQGGIVNPTEGRPAEHAAERGTGAPDAVELAASRRARMRALVDAIEAGAFGEITGILHIGIGGSVLGPALLVDALGRRLERLEVRFLSNIDGEAFDDAVSMLDPETTLVVAASKTFTTAETMANLSAAMEWLKEGGVDDPYGRVIAVTARPEAALEAGIDESRILQFSEGVGGRYSLWSVVGLSAALALGWSVFEELLEGAAEMDRHFRYAEPSKNVPLVGAFIDRLYVRKFECQTRGVFAYDERLRLLPFYLQQLEMESNGKSVKVDGSPVGQPSAPVTWGGTGTDAQHAVFQLLHQGTVLVPVEFVAVTEAEDSLPPAHHRQLLLNAFAQGAALMAGRQSDDPHRSYPGDRPSITVLLDRLDARTLGALLAFYEHRTFANAVLLGINPFDQFGVELGKEIARKLDESADDDSFDPSTRALIERAGL</sequence>
<dbReference type="PANTHER" id="PTHR11469">
    <property type="entry name" value="GLUCOSE-6-PHOSPHATE ISOMERASE"/>
    <property type="match status" value="1"/>
</dbReference>
<dbReference type="InterPro" id="IPR035482">
    <property type="entry name" value="SIS_PGI_2"/>
</dbReference>
<evidence type="ECO:0000256" key="7">
    <source>
        <dbReference type="HAMAP-Rule" id="MF_00473"/>
    </source>
</evidence>
<keyword evidence="4 7" id="KW-0324">Glycolysis</keyword>
<dbReference type="InterPro" id="IPR035476">
    <property type="entry name" value="SIS_PGI_1"/>
</dbReference>
<keyword evidence="7" id="KW-0963">Cytoplasm</keyword>
<keyword evidence="5 7" id="KW-0413">Isomerase</keyword>
<feature type="active site" evidence="7">
    <location>
        <position position="471"/>
    </location>
</feature>
<dbReference type="PROSITE" id="PS00174">
    <property type="entry name" value="P_GLUCOSE_ISOMERASE_2"/>
    <property type="match status" value="1"/>
</dbReference>
<evidence type="ECO:0000313" key="9">
    <source>
        <dbReference type="EMBL" id="MCH8614986.1"/>
    </source>
</evidence>
<dbReference type="Gene3D" id="3.40.50.10490">
    <property type="entry name" value="Glucose-6-phosphate isomerase like protein, domain 1"/>
    <property type="match status" value="2"/>
</dbReference>
<proteinExistence type="inferred from homology"/>
<dbReference type="CDD" id="cd05015">
    <property type="entry name" value="SIS_PGI_1"/>
    <property type="match status" value="1"/>
</dbReference>
<reference evidence="9 10" key="1">
    <citation type="submission" date="2022-03" db="EMBL/GenBank/DDBJ databases">
        <authorList>
            <person name="Jo J.-H."/>
            <person name="Im W.-T."/>
        </authorList>
    </citation>
    <scope>NUCLEOTIDE SEQUENCE [LARGE SCALE GENOMIC DNA]</scope>
    <source>
        <strain evidence="9 10">SM33</strain>
    </source>
</reference>
<comment type="caution">
    <text evidence="9">The sequence shown here is derived from an EMBL/GenBank/DDBJ whole genome shotgun (WGS) entry which is preliminary data.</text>
</comment>
<evidence type="ECO:0000313" key="10">
    <source>
        <dbReference type="Proteomes" id="UP001203058"/>
    </source>
</evidence>
<evidence type="ECO:0000256" key="6">
    <source>
        <dbReference type="ARBA" id="ARBA00029321"/>
    </source>
</evidence>
<dbReference type="Proteomes" id="UP001203058">
    <property type="component" value="Unassembled WGS sequence"/>
</dbReference>
<evidence type="ECO:0000256" key="1">
    <source>
        <dbReference type="ARBA" id="ARBA00004926"/>
    </source>
</evidence>
<dbReference type="HAMAP" id="MF_00473">
    <property type="entry name" value="G6P_isomerase"/>
    <property type="match status" value="1"/>
</dbReference>
<feature type="active site" evidence="7">
    <location>
        <position position="361"/>
    </location>
</feature>
<name>A0ABS9VJ28_9SPHN</name>